<feature type="non-terminal residue" evidence="2">
    <location>
        <position position="1"/>
    </location>
</feature>
<dbReference type="EMBL" id="BFAA01271422">
    <property type="protein sequence ID" value="GCB86330.1"/>
    <property type="molecule type" value="Genomic_DNA"/>
</dbReference>
<comment type="caution">
    <text evidence="2">The sequence shown here is derived from an EMBL/GenBank/DDBJ whole genome shotgun (WGS) entry which is preliminary data.</text>
</comment>
<dbReference type="InterPro" id="IPR043539">
    <property type="entry name" value="Grb2-like"/>
</dbReference>
<dbReference type="Pfam" id="PF00017">
    <property type="entry name" value="SH2"/>
    <property type="match status" value="1"/>
</dbReference>
<proteinExistence type="predicted"/>
<dbReference type="PANTHER" id="PTHR46037">
    <property type="entry name" value="PROTEIN ENHANCER OF SEVENLESS 2B"/>
    <property type="match status" value="1"/>
</dbReference>
<evidence type="ECO:0000259" key="1">
    <source>
        <dbReference type="Pfam" id="PF00017"/>
    </source>
</evidence>
<dbReference type="Proteomes" id="UP000288216">
    <property type="component" value="Unassembled WGS sequence"/>
</dbReference>
<feature type="domain" description="SH2" evidence="1">
    <location>
        <begin position="2"/>
        <end position="35"/>
    </location>
</feature>
<name>A0A401QLT1_SCYTO</name>
<dbReference type="OrthoDB" id="10255964at2759"/>
<gene>
    <name evidence="2" type="ORF">scyTo_0027010</name>
</gene>
<dbReference type="AlphaFoldDB" id="A0A401QLT1"/>
<dbReference type="InterPro" id="IPR036860">
    <property type="entry name" value="SH2_dom_sf"/>
</dbReference>
<dbReference type="Gene3D" id="3.30.505.10">
    <property type="entry name" value="SH2 domain"/>
    <property type="match status" value="1"/>
</dbReference>
<dbReference type="SUPFAM" id="SSF55550">
    <property type="entry name" value="SH2 domain"/>
    <property type="match status" value="1"/>
</dbReference>
<sequence>HEDDVQHFKVLRDGKGHYFLWSEKFDSLNKLVEYYKGSSISKTTQIYLRDSKKEAKVRTGVT</sequence>
<evidence type="ECO:0000313" key="3">
    <source>
        <dbReference type="Proteomes" id="UP000288216"/>
    </source>
</evidence>
<protein>
    <recommendedName>
        <fullName evidence="1">SH2 domain-containing protein</fullName>
    </recommendedName>
</protein>
<keyword evidence="3" id="KW-1185">Reference proteome</keyword>
<dbReference type="InterPro" id="IPR000980">
    <property type="entry name" value="SH2"/>
</dbReference>
<organism evidence="2 3">
    <name type="scientific">Scyliorhinus torazame</name>
    <name type="common">Cloudy catshark</name>
    <name type="synonym">Catulus torazame</name>
    <dbReference type="NCBI Taxonomy" id="75743"/>
    <lineage>
        <taxon>Eukaryota</taxon>
        <taxon>Metazoa</taxon>
        <taxon>Chordata</taxon>
        <taxon>Craniata</taxon>
        <taxon>Vertebrata</taxon>
        <taxon>Chondrichthyes</taxon>
        <taxon>Elasmobranchii</taxon>
        <taxon>Galeomorphii</taxon>
        <taxon>Galeoidea</taxon>
        <taxon>Carcharhiniformes</taxon>
        <taxon>Scyliorhinidae</taxon>
        <taxon>Scyliorhinus</taxon>
    </lineage>
</organism>
<evidence type="ECO:0000313" key="2">
    <source>
        <dbReference type="EMBL" id="GCB86330.1"/>
    </source>
</evidence>
<reference evidence="2 3" key="1">
    <citation type="journal article" date="2018" name="Nat. Ecol. Evol.">
        <title>Shark genomes provide insights into elasmobranch evolution and the origin of vertebrates.</title>
        <authorList>
            <person name="Hara Y"/>
            <person name="Yamaguchi K"/>
            <person name="Onimaru K"/>
            <person name="Kadota M"/>
            <person name="Koyanagi M"/>
            <person name="Keeley SD"/>
            <person name="Tatsumi K"/>
            <person name="Tanaka K"/>
            <person name="Motone F"/>
            <person name="Kageyama Y"/>
            <person name="Nozu R"/>
            <person name="Adachi N"/>
            <person name="Nishimura O"/>
            <person name="Nakagawa R"/>
            <person name="Tanegashima C"/>
            <person name="Kiyatake I"/>
            <person name="Matsumoto R"/>
            <person name="Murakumo K"/>
            <person name="Nishida K"/>
            <person name="Terakita A"/>
            <person name="Kuratani S"/>
            <person name="Sato K"/>
            <person name="Hyodo S Kuraku.S."/>
        </authorList>
    </citation>
    <scope>NUCLEOTIDE SEQUENCE [LARGE SCALE GENOMIC DNA]</scope>
</reference>
<accession>A0A401QLT1</accession>
<dbReference type="STRING" id="75743.A0A401QLT1"/>